<organism evidence="1 2">
    <name type="scientific">Paenibacillus thiaminolyticus</name>
    <name type="common">Bacillus thiaminolyticus</name>
    <dbReference type="NCBI Taxonomy" id="49283"/>
    <lineage>
        <taxon>Bacteria</taxon>
        <taxon>Bacillati</taxon>
        <taxon>Bacillota</taxon>
        <taxon>Bacilli</taxon>
        <taxon>Bacillales</taxon>
        <taxon>Paenibacillaceae</taxon>
        <taxon>Paenibacillus</taxon>
    </lineage>
</organism>
<dbReference type="EMBL" id="QYZD01000014">
    <property type="protein sequence ID" value="RJG22734.1"/>
    <property type="molecule type" value="Genomic_DNA"/>
</dbReference>
<protein>
    <submittedName>
        <fullName evidence="1">Uncharacterized protein</fullName>
    </submittedName>
</protein>
<evidence type="ECO:0000313" key="2">
    <source>
        <dbReference type="Proteomes" id="UP000266177"/>
    </source>
</evidence>
<comment type="caution">
    <text evidence="1">The sequence shown here is derived from an EMBL/GenBank/DDBJ whole genome shotgun (WGS) entry which is preliminary data.</text>
</comment>
<dbReference type="AlphaFoldDB" id="A0A3A3GF79"/>
<name>A0A3A3GF79_PANTH</name>
<gene>
    <name evidence="1" type="ORF">DQX05_15905</name>
</gene>
<evidence type="ECO:0000313" key="1">
    <source>
        <dbReference type="EMBL" id="RJG22734.1"/>
    </source>
</evidence>
<dbReference type="Proteomes" id="UP000266177">
    <property type="component" value="Unassembled WGS sequence"/>
</dbReference>
<accession>A0A3A3GF79</accession>
<proteinExistence type="predicted"/>
<reference evidence="1 2" key="1">
    <citation type="submission" date="2018-09" db="EMBL/GenBank/DDBJ databases">
        <title>Paenibacillus SK2017-BO5.</title>
        <authorList>
            <person name="Piskunova J.V."/>
            <person name="Dubiley S.A."/>
            <person name="Severinov K.V."/>
        </authorList>
    </citation>
    <scope>NUCLEOTIDE SEQUENCE [LARGE SCALE GENOMIC DNA]</scope>
    <source>
        <strain evidence="1 2">BO5</strain>
    </source>
</reference>
<sequence>MARNKSGSTKNKDRKRALLARMASMSMNKATAIKKRQPLVADSIAFITSTHFSFVLILCGNKCGQDRRN</sequence>